<dbReference type="CDD" id="cd15457">
    <property type="entry name" value="NADAR"/>
    <property type="match status" value="1"/>
</dbReference>
<dbReference type="NCBIfam" id="TIGR02464">
    <property type="entry name" value="ribofla_fusion"/>
    <property type="match status" value="1"/>
</dbReference>
<dbReference type="InterPro" id="IPR012816">
    <property type="entry name" value="NADAR"/>
</dbReference>
<evidence type="ECO:0000313" key="4">
    <source>
        <dbReference type="WBParaSite" id="GPLIN_000206200"/>
    </source>
</evidence>
<proteinExistence type="predicted"/>
<name>A0A183BN76_GLOPA</name>
<evidence type="ECO:0000313" key="3">
    <source>
        <dbReference type="Proteomes" id="UP000050741"/>
    </source>
</evidence>
<dbReference type="AlphaFoldDB" id="A0A183BN76"/>
<dbReference type="WBParaSite" id="GPLIN_000206200">
    <property type="protein sequence ID" value="GPLIN_000206200"/>
    <property type="gene ID" value="GPLIN_000206200"/>
</dbReference>
<evidence type="ECO:0000256" key="1">
    <source>
        <dbReference type="SAM" id="MobiDB-lite"/>
    </source>
</evidence>
<feature type="region of interest" description="Disordered" evidence="1">
    <location>
        <begin position="458"/>
        <end position="480"/>
    </location>
</feature>
<accession>A0A183BN76</accession>
<dbReference type="Gene3D" id="1.10.357.40">
    <property type="entry name" value="YbiA-like"/>
    <property type="match status" value="1"/>
</dbReference>
<organism evidence="3 4">
    <name type="scientific">Globodera pallida</name>
    <name type="common">Potato cyst nematode worm</name>
    <name type="synonym">Heterodera pallida</name>
    <dbReference type="NCBI Taxonomy" id="36090"/>
    <lineage>
        <taxon>Eukaryota</taxon>
        <taxon>Metazoa</taxon>
        <taxon>Ecdysozoa</taxon>
        <taxon>Nematoda</taxon>
        <taxon>Chromadorea</taxon>
        <taxon>Rhabditida</taxon>
        <taxon>Tylenchina</taxon>
        <taxon>Tylenchomorpha</taxon>
        <taxon>Tylenchoidea</taxon>
        <taxon>Heteroderidae</taxon>
        <taxon>Heteroderinae</taxon>
        <taxon>Globodera</taxon>
    </lineage>
</organism>
<keyword evidence="3" id="KW-1185">Reference proteome</keyword>
<dbReference type="Pfam" id="PF08719">
    <property type="entry name" value="NADAR"/>
    <property type="match status" value="1"/>
</dbReference>
<dbReference type="Proteomes" id="UP000050741">
    <property type="component" value="Unassembled WGS sequence"/>
</dbReference>
<protein>
    <submittedName>
        <fullName evidence="4">DUF1768 domain-containing protein</fullName>
    </submittedName>
</protein>
<reference evidence="3" key="1">
    <citation type="submission" date="2014-05" db="EMBL/GenBank/DDBJ databases">
        <title>The genome and life-stage specific transcriptomes of Globodera pallida elucidate key aspects of plant parasitism by a cyst nematode.</title>
        <authorList>
            <person name="Cotton J.A."/>
            <person name="Lilley C.J."/>
            <person name="Jones L.M."/>
            <person name="Kikuchi T."/>
            <person name="Reid A.J."/>
            <person name="Thorpe P."/>
            <person name="Tsai I.J."/>
            <person name="Beasley H."/>
            <person name="Blok V."/>
            <person name="Cock P.J.A."/>
            <person name="Van den Akker S.E."/>
            <person name="Holroyd N."/>
            <person name="Hunt M."/>
            <person name="Mantelin S."/>
            <person name="Naghra H."/>
            <person name="Pain A."/>
            <person name="Palomares-Rius J.E."/>
            <person name="Zarowiecki M."/>
            <person name="Berriman M."/>
            <person name="Jones J.T."/>
            <person name="Urwin P.E."/>
        </authorList>
    </citation>
    <scope>NUCLEOTIDE SEQUENCE [LARGE SCALE GENOMIC DNA]</scope>
    <source>
        <strain evidence="3">Lindley</strain>
    </source>
</reference>
<evidence type="ECO:0000259" key="2">
    <source>
        <dbReference type="Pfam" id="PF08719"/>
    </source>
</evidence>
<feature type="domain" description="NADAR" evidence="2">
    <location>
        <begin position="27"/>
        <end position="168"/>
    </location>
</feature>
<dbReference type="SUPFAM" id="SSF143990">
    <property type="entry name" value="YbiA-like"/>
    <property type="match status" value="1"/>
</dbReference>
<dbReference type="InterPro" id="IPR037238">
    <property type="entry name" value="YbiA-like_sf"/>
</dbReference>
<reference evidence="4" key="2">
    <citation type="submission" date="2016-06" db="UniProtKB">
        <authorList>
            <consortium name="WormBaseParasite"/>
        </authorList>
    </citation>
    <scope>IDENTIFICATION</scope>
</reference>
<sequence>MSRIRRTPNIVTSRDGSMKLAPFFTDAFVFSNHFVCRFVVEGLEFCCTEQFYMYFKAQMFGDEESASAIIRSTNPKEIKRMGAQIRLFDTEKWRQVSILVMTVANWMKYQQNAELRIQLLSTAGSLLVEAAPNDNYWGIGNNIANAQDVQKWNGKNVMGRILTKIRDNFLSRNVIHSTTTVIQHLKRRGVSSTGYNSSGRPRFGEEAEKFEGKLAEEFGKVGISEKVELIVEYLEGQLVKVWTAGLPEQSLVDSAYILPPQSEFKFGTESQLEEGKGVLACIGEHAPWPYQQQSQNVFYPLHPEMSEAEIELAEKIMSAAIACSFEEEEKKIIDCRFEGMHPLLVDAVSYAAYEQNDERLEAGRTAEERSLLTASQFPLPIQSCPITLLNIVGTCRQDNLSHSLTNDQQTASAVQASETTQAVGNEYFQLLKSGEYHRDRFGQLMDSNWRLVGDMTNGRRTERAENNNRPSAKDDAHALL</sequence>